<dbReference type="Pfam" id="PF20503">
    <property type="entry name" value="DUF6730"/>
    <property type="match status" value="1"/>
</dbReference>
<evidence type="ECO:0000313" key="3">
    <source>
        <dbReference type="Proteomes" id="UP000019275"/>
    </source>
</evidence>
<organism evidence="2 3">
    <name type="scientific">Cellulophaga geojensis KL-A</name>
    <dbReference type="NCBI Taxonomy" id="1328323"/>
    <lineage>
        <taxon>Bacteria</taxon>
        <taxon>Pseudomonadati</taxon>
        <taxon>Bacteroidota</taxon>
        <taxon>Flavobacteriia</taxon>
        <taxon>Flavobacteriales</taxon>
        <taxon>Flavobacteriaceae</taxon>
        <taxon>Cellulophaga</taxon>
    </lineage>
</organism>
<proteinExistence type="predicted"/>
<dbReference type="EMBL" id="ARZX01000033">
    <property type="protein sequence ID" value="EWH10557.1"/>
    <property type="molecule type" value="Genomic_DNA"/>
</dbReference>
<keyword evidence="1" id="KW-1133">Transmembrane helix</keyword>
<evidence type="ECO:0000313" key="2">
    <source>
        <dbReference type="EMBL" id="EWH10557.1"/>
    </source>
</evidence>
<protein>
    <submittedName>
        <fullName evidence="2">Uncharacterized protein</fullName>
    </submittedName>
</protein>
<evidence type="ECO:0000256" key="1">
    <source>
        <dbReference type="SAM" id="Phobius"/>
    </source>
</evidence>
<name>A0ABP3B595_9FLAO</name>
<feature type="transmembrane region" description="Helical" evidence="1">
    <location>
        <begin position="83"/>
        <end position="103"/>
    </location>
</feature>
<sequence>MAKIEELASLIIDEIETFQKGISQLQKETKRIEGLKLTLSTKKVEDSFSIFFKKLDQRNRVYGVELNKIQHRLDNSILFPRRYFIPIVLCLIVTIISMFFSVYQFQSFNNIEDKEYNRGANKVKSHIEEFFNDNPDAFKQYKTWKIKQ</sequence>
<dbReference type="InterPro" id="IPR046617">
    <property type="entry name" value="DUF6730"/>
</dbReference>
<keyword evidence="3" id="KW-1185">Reference proteome</keyword>
<gene>
    <name evidence="2" type="ORF">KLA_16527</name>
</gene>
<accession>A0ABP3B595</accession>
<dbReference type="Proteomes" id="UP000019275">
    <property type="component" value="Unassembled WGS sequence"/>
</dbReference>
<keyword evidence="1" id="KW-0472">Membrane</keyword>
<keyword evidence="1" id="KW-0812">Transmembrane</keyword>
<dbReference type="RefSeq" id="WP_034647111.1">
    <property type="nucleotide sequence ID" value="NZ_ARZX01000033.1"/>
</dbReference>
<comment type="caution">
    <text evidence="2">The sequence shown here is derived from an EMBL/GenBank/DDBJ whole genome shotgun (WGS) entry which is preliminary data.</text>
</comment>
<reference evidence="2 3" key="1">
    <citation type="journal article" date="2014" name="Genome Announc.">
        <title>Draft Genome Sequence of the Carrageenan-Degrading Bacterium Cellulophaga sp. Strain KL-A, Isolated from Decaying Marine Algae.</title>
        <authorList>
            <person name="Shan D."/>
            <person name="Ying J."/>
            <person name="Li X."/>
            <person name="Gao Z."/>
            <person name="Wei G."/>
            <person name="Shao Z."/>
        </authorList>
    </citation>
    <scope>NUCLEOTIDE SEQUENCE [LARGE SCALE GENOMIC DNA]</scope>
    <source>
        <strain evidence="2 3">KL-A</strain>
    </source>
</reference>